<dbReference type="NCBIfam" id="TIGR03534">
    <property type="entry name" value="RF_mod_PrmC"/>
    <property type="match status" value="1"/>
</dbReference>
<dbReference type="GO" id="GO:0032259">
    <property type="term" value="P:methylation"/>
    <property type="evidence" value="ECO:0007669"/>
    <property type="project" value="UniProtKB-KW"/>
</dbReference>
<dbReference type="GO" id="GO:0102559">
    <property type="term" value="F:peptide chain release factor N(5)-glutamine methyltransferase activity"/>
    <property type="evidence" value="ECO:0007669"/>
    <property type="project" value="UniProtKB-EC"/>
</dbReference>
<dbReference type="InterPro" id="IPR025714">
    <property type="entry name" value="Methyltranfer_dom"/>
</dbReference>
<feature type="binding site" evidence="4">
    <location>
        <position position="192"/>
    </location>
    <ligand>
        <name>S-adenosyl-L-methionine</name>
        <dbReference type="ChEBI" id="CHEBI:59789"/>
    </ligand>
</feature>
<evidence type="ECO:0000256" key="2">
    <source>
        <dbReference type="ARBA" id="ARBA00022679"/>
    </source>
</evidence>
<feature type="binding site" evidence="4">
    <location>
        <position position="145"/>
    </location>
    <ligand>
        <name>S-adenosyl-L-methionine</name>
        <dbReference type="ChEBI" id="CHEBI:59789"/>
    </ligand>
</feature>
<dbReference type="AlphaFoldDB" id="A0A8A7K6R4"/>
<dbReference type="PANTHER" id="PTHR18895:SF74">
    <property type="entry name" value="MTRF1L RELEASE FACTOR GLUTAMINE METHYLTRANSFERASE"/>
    <property type="match status" value="1"/>
</dbReference>
<dbReference type="InterPro" id="IPR004556">
    <property type="entry name" value="HemK-like"/>
</dbReference>
<dbReference type="GO" id="GO:0003676">
    <property type="term" value="F:nucleic acid binding"/>
    <property type="evidence" value="ECO:0007669"/>
    <property type="project" value="InterPro"/>
</dbReference>
<dbReference type="PANTHER" id="PTHR18895">
    <property type="entry name" value="HEMK METHYLTRANSFERASE"/>
    <property type="match status" value="1"/>
</dbReference>
<dbReference type="InterPro" id="IPR040758">
    <property type="entry name" value="PrmC_N"/>
</dbReference>
<evidence type="ECO:0000259" key="5">
    <source>
        <dbReference type="Pfam" id="PF13847"/>
    </source>
</evidence>
<dbReference type="NCBIfam" id="TIGR00536">
    <property type="entry name" value="hemK_fam"/>
    <property type="match status" value="1"/>
</dbReference>
<comment type="caution">
    <text evidence="4">Lacks conserved residue(s) required for the propagation of feature annotation.</text>
</comment>
<sequence length="284" mass="31700">MNIKEILTATIDFFKKHKIPDSRLDAEVLLAHLLDIERIQLYVKYDLPLEPQEVAAYRELVRKRAERVPVAYLTGEKEFMSLPLVVNKNVLIPRPETELLVEYVIDYCQDKGIDGPNIVDVGTGSGAIAVSLAHYLPAARVLGIDLSAEALAVARLNIDKLGYTGRVKVIKGNLLKPLLKMEKDNVDIIVSNPPYIPRNELGNLSPEVRQEPWMALDGGKDGLDYYRQLIKQAKAVLVRGGIIVLEIAYNQGKSVVALFDDDWEDIKVKKDYAGSERLITAALV</sequence>
<dbReference type="SUPFAM" id="SSF53335">
    <property type="entry name" value="S-adenosyl-L-methionine-dependent methyltransferases"/>
    <property type="match status" value="1"/>
</dbReference>
<comment type="similarity">
    <text evidence="4">Belongs to the protein N5-glutamine methyltransferase family. PrmC subfamily.</text>
</comment>
<organism evidence="7 8">
    <name type="scientific">Iocasia fonsfrigidae</name>
    <dbReference type="NCBI Taxonomy" id="2682810"/>
    <lineage>
        <taxon>Bacteria</taxon>
        <taxon>Bacillati</taxon>
        <taxon>Bacillota</taxon>
        <taxon>Clostridia</taxon>
        <taxon>Halanaerobiales</taxon>
        <taxon>Halanaerobiaceae</taxon>
        <taxon>Iocasia</taxon>
    </lineage>
</organism>
<comment type="function">
    <text evidence="4">Methylates the class 1 translation termination release factors RF1/PrfA and RF2/PrfB on the glutamine residue of the universally conserved GGQ motif.</text>
</comment>
<dbReference type="Proteomes" id="UP000665020">
    <property type="component" value="Chromosome"/>
</dbReference>
<dbReference type="Gene3D" id="1.10.8.10">
    <property type="entry name" value="DNA helicase RuvA subunit, C-terminal domain"/>
    <property type="match status" value="1"/>
</dbReference>
<evidence type="ECO:0000256" key="4">
    <source>
        <dbReference type="HAMAP-Rule" id="MF_02126"/>
    </source>
</evidence>
<evidence type="ECO:0000313" key="8">
    <source>
        <dbReference type="Proteomes" id="UP000665020"/>
    </source>
</evidence>
<dbReference type="InterPro" id="IPR019874">
    <property type="entry name" value="RF_methyltr_PrmC"/>
</dbReference>
<proteinExistence type="inferred from homology"/>
<dbReference type="InterPro" id="IPR029063">
    <property type="entry name" value="SAM-dependent_MTases_sf"/>
</dbReference>
<name>A0A8A7K6R4_9FIRM</name>
<keyword evidence="1 4" id="KW-0489">Methyltransferase</keyword>
<dbReference type="CDD" id="cd02440">
    <property type="entry name" value="AdoMet_MTases"/>
    <property type="match status" value="1"/>
</dbReference>
<feature type="domain" description="Methyltransferase" evidence="5">
    <location>
        <begin position="116"/>
        <end position="200"/>
    </location>
</feature>
<dbReference type="KEGG" id="ifn:GM661_02150"/>
<dbReference type="InterPro" id="IPR050320">
    <property type="entry name" value="N5-glutamine_MTase"/>
</dbReference>
<feature type="binding site" evidence="4">
    <location>
        <begin position="122"/>
        <end position="126"/>
    </location>
    <ligand>
        <name>S-adenosyl-L-methionine</name>
        <dbReference type="ChEBI" id="CHEBI:59789"/>
    </ligand>
</feature>
<dbReference type="InterPro" id="IPR002052">
    <property type="entry name" value="DNA_methylase_N6_adenine_CS"/>
</dbReference>
<dbReference type="EMBL" id="CP046640">
    <property type="protein sequence ID" value="QTL96860.1"/>
    <property type="molecule type" value="Genomic_DNA"/>
</dbReference>
<evidence type="ECO:0000256" key="1">
    <source>
        <dbReference type="ARBA" id="ARBA00022603"/>
    </source>
</evidence>
<keyword evidence="2 4" id="KW-0808">Transferase</keyword>
<evidence type="ECO:0000256" key="3">
    <source>
        <dbReference type="ARBA" id="ARBA00022691"/>
    </source>
</evidence>
<evidence type="ECO:0000259" key="6">
    <source>
        <dbReference type="Pfam" id="PF17827"/>
    </source>
</evidence>
<gene>
    <name evidence="4 7" type="primary">prmC</name>
    <name evidence="7" type="ORF">GM661_02150</name>
</gene>
<feature type="domain" description="Release factor glutamine methyltransferase N-terminal" evidence="6">
    <location>
        <begin position="5"/>
        <end position="75"/>
    </location>
</feature>
<comment type="catalytic activity">
    <reaction evidence="4">
        <text>L-glutaminyl-[peptide chain release factor] + S-adenosyl-L-methionine = N(5)-methyl-L-glutaminyl-[peptide chain release factor] + S-adenosyl-L-homocysteine + H(+)</text>
        <dbReference type="Rhea" id="RHEA:42896"/>
        <dbReference type="Rhea" id="RHEA-COMP:10271"/>
        <dbReference type="Rhea" id="RHEA-COMP:10272"/>
        <dbReference type="ChEBI" id="CHEBI:15378"/>
        <dbReference type="ChEBI" id="CHEBI:30011"/>
        <dbReference type="ChEBI" id="CHEBI:57856"/>
        <dbReference type="ChEBI" id="CHEBI:59789"/>
        <dbReference type="ChEBI" id="CHEBI:61891"/>
        <dbReference type="EC" id="2.1.1.297"/>
    </reaction>
</comment>
<keyword evidence="3 4" id="KW-0949">S-adenosyl-L-methionine</keyword>
<reference evidence="7" key="1">
    <citation type="submission" date="2019-12" db="EMBL/GenBank/DDBJ databases">
        <authorList>
            <person name="zhang j."/>
            <person name="sun C.M."/>
        </authorList>
    </citation>
    <scope>NUCLEOTIDE SEQUENCE</scope>
    <source>
        <strain evidence="7">NS-1</strain>
    </source>
</reference>
<accession>A0A8A7K6R4</accession>
<evidence type="ECO:0000313" key="7">
    <source>
        <dbReference type="EMBL" id="QTL96860.1"/>
    </source>
</evidence>
<dbReference type="RefSeq" id="WP_230868541.1">
    <property type="nucleotide sequence ID" value="NZ_CP046640.1"/>
</dbReference>
<keyword evidence="8" id="KW-1185">Reference proteome</keyword>
<dbReference type="EC" id="2.1.1.297" evidence="4"/>
<dbReference type="PROSITE" id="PS00092">
    <property type="entry name" value="N6_MTASE"/>
    <property type="match status" value="1"/>
</dbReference>
<dbReference type="Gene3D" id="3.40.50.150">
    <property type="entry name" value="Vaccinia Virus protein VP39"/>
    <property type="match status" value="1"/>
</dbReference>
<dbReference type="Pfam" id="PF17827">
    <property type="entry name" value="PrmC_N"/>
    <property type="match status" value="1"/>
</dbReference>
<protein>
    <recommendedName>
        <fullName evidence="4">Release factor glutamine methyltransferase</fullName>
        <shortName evidence="4">RF MTase</shortName>
        <ecNumber evidence="4">2.1.1.297</ecNumber>
    </recommendedName>
    <alternativeName>
        <fullName evidence="4">N5-glutamine methyltransferase PrmC</fullName>
    </alternativeName>
    <alternativeName>
        <fullName evidence="4">Protein-(glutamine-N5) MTase PrmC</fullName>
    </alternativeName>
    <alternativeName>
        <fullName evidence="4">Protein-glutamine N-methyltransferase PrmC</fullName>
    </alternativeName>
</protein>
<feature type="binding site" evidence="4">
    <location>
        <begin position="192"/>
        <end position="195"/>
    </location>
    <ligand>
        <name>substrate</name>
    </ligand>
</feature>
<dbReference type="HAMAP" id="MF_02126">
    <property type="entry name" value="RF_methyltr_PrmC"/>
    <property type="match status" value="1"/>
</dbReference>
<dbReference type="Pfam" id="PF13847">
    <property type="entry name" value="Methyltransf_31"/>
    <property type="match status" value="1"/>
</dbReference>